<organism evidence="4 5">
    <name type="scientific">Bradyrhizobium erythrophlei</name>
    <dbReference type="NCBI Taxonomy" id="1437360"/>
    <lineage>
        <taxon>Bacteria</taxon>
        <taxon>Pseudomonadati</taxon>
        <taxon>Pseudomonadota</taxon>
        <taxon>Alphaproteobacteria</taxon>
        <taxon>Hyphomicrobiales</taxon>
        <taxon>Nitrobacteraceae</taxon>
        <taxon>Bradyrhizobium</taxon>
    </lineage>
</organism>
<gene>
    <name evidence="4" type="ORF">SAMN05444170_1977</name>
</gene>
<dbReference type="GO" id="GO:0006355">
    <property type="term" value="P:regulation of DNA-templated transcription"/>
    <property type="evidence" value="ECO:0007669"/>
    <property type="project" value="InterPro"/>
</dbReference>
<dbReference type="SUPFAM" id="SSF52540">
    <property type="entry name" value="P-loop containing nucleoside triphosphate hydrolases"/>
    <property type="match status" value="1"/>
</dbReference>
<dbReference type="SUPFAM" id="SSF46894">
    <property type="entry name" value="C-terminal effector domain of the bipartite response regulators"/>
    <property type="match status" value="1"/>
</dbReference>
<accession>A0A1M7TKW1</accession>
<protein>
    <submittedName>
        <fullName evidence="4">Predicted ATPase</fullName>
    </submittedName>
</protein>
<evidence type="ECO:0000313" key="4">
    <source>
        <dbReference type="EMBL" id="SHN71278.1"/>
    </source>
</evidence>
<dbReference type="PRINTS" id="PR00364">
    <property type="entry name" value="DISEASERSIST"/>
</dbReference>
<dbReference type="GO" id="GO:0000160">
    <property type="term" value="P:phosphorelay signal transduction system"/>
    <property type="evidence" value="ECO:0007669"/>
    <property type="project" value="InterPro"/>
</dbReference>
<keyword evidence="1 2" id="KW-0238">DNA-binding</keyword>
<dbReference type="Gene3D" id="3.40.50.300">
    <property type="entry name" value="P-loop containing nucleotide triphosphate hydrolases"/>
    <property type="match status" value="1"/>
</dbReference>
<reference evidence="5" key="1">
    <citation type="submission" date="2016-11" db="EMBL/GenBank/DDBJ databases">
        <authorList>
            <person name="Varghese N."/>
            <person name="Submissions S."/>
        </authorList>
    </citation>
    <scope>NUCLEOTIDE SEQUENCE [LARGE SCALE GENOMIC DNA]</scope>
    <source>
        <strain evidence="5">GAS401</strain>
    </source>
</reference>
<dbReference type="InterPro" id="IPR016032">
    <property type="entry name" value="Sig_transdc_resp-reg_C-effctor"/>
</dbReference>
<dbReference type="Gene3D" id="1.10.10.10">
    <property type="entry name" value="Winged helix-like DNA-binding domain superfamily/Winged helix DNA-binding domain"/>
    <property type="match status" value="1"/>
</dbReference>
<dbReference type="GO" id="GO:0003677">
    <property type="term" value="F:DNA binding"/>
    <property type="evidence" value="ECO:0007669"/>
    <property type="project" value="UniProtKB-UniRule"/>
</dbReference>
<dbReference type="PANTHER" id="PTHR47691">
    <property type="entry name" value="REGULATOR-RELATED"/>
    <property type="match status" value="1"/>
</dbReference>
<dbReference type="PROSITE" id="PS51755">
    <property type="entry name" value="OMPR_PHOB"/>
    <property type="match status" value="1"/>
</dbReference>
<dbReference type="SUPFAM" id="SSF48452">
    <property type="entry name" value="TPR-like"/>
    <property type="match status" value="2"/>
</dbReference>
<evidence type="ECO:0000256" key="1">
    <source>
        <dbReference type="ARBA" id="ARBA00023125"/>
    </source>
</evidence>
<feature type="domain" description="OmpR/PhoB-type" evidence="3">
    <location>
        <begin position="10"/>
        <end position="106"/>
    </location>
</feature>
<sequence length="953" mass="104520">MLRRNDRPAPEVVHVGAFKLFPSQRLLMRDTEVVKLGGRSFDILLALADRPGEVVTQKELIAKVWPDVFVENVSLRVHVAALRKALDCDGTRCLATVPGRGYCLVAPIVRETIEELPESVPAIEPAYPLPPPLARMVGRDEDVRAICEELLARRFVTVVGAGGVGKTTTVLSAAHELLDEFLGAVCLVELSPVNSPQFLASAITSAFRLPVRAQDPIPELATHLRGKRVLLVLDSCEHLIAEAARVAERLFREASDLYILATSREALRVEGEHIYPLPPLISPPEDEKLTAAEALAYPAVQLFVNRIVSAGFSKGLVDEDARIVSGMCRQLGGIALAIELAAGRVAAYGIRDTASLLNGQFALLWPGRRTAPPRQQTLNATLDWSYDLLSDDERRVFRQLSVFTGGFTLDAACGVVTGDGPGSLEFHRIVASLVAKSLASADPGASKRYRLLDMTRTYAGSKLQQAGESLDLCRRHATYYRDLLAQAARENQDPRALAAEIENIRAALSWSFKPSGDSELGVQLAALSATTWLGLGLLTECHDWMRTAYQLLDDTPAPLPQHLGICMALASTLLFTASDIGEFKPVWNKAFGLAVSLGDVESQMSCHLALWALQIRVPHYADCLAVAEDCLRTAERADNSGAIGQAEWMLGQSNLHLGRPEEAMSHYQRFITVDTEASRLAMMKQTGYDRRSDALGNLSFLWWLTGSPEQALRIGSEAVSVARSLEFPLPIAVAGMWNGLTHYFIESDIDKIEADMVDLVEHARTHGIVQFQGFGLSILGLCQARRGQLDEARRLVEEGLRLQDASHIRVFHPAIRSELAEAAANLGRLEVAESILQQNDRDDVNDPEHWWTPEILRVKSVVAEATGRMDDGVDLCRRAAALARRRGALSFELRAATTLGRMSAPHPHEALELLDSVYGRFAEGFHTPDLLKAKRLIDELKMSGDRPGLQYST</sequence>
<proteinExistence type="predicted"/>
<dbReference type="Pfam" id="PF00486">
    <property type="entry name" value="Trans_reg_C"/>
    <property type="match status" value="1"/>
</dbReference>
<dbReference type="CDD" id="cd00383">
    <property type="entry name" value="trans_reg_C"/>
    <property type="match status" value="1"/>
</dbReference>
<evidence type="ECO:0000313" key="5">
    <source>
        <dbReference type="Proteomes" id="UP000184096"/>
    </source>
</evidence>
<evidence type="ECO:0000256" key="2">
    <source>
        <dbReference type="PROSITE-ProRule" id="PRU01091"/>
    </source>
</evidence>
<dbReference type="InterPro" id="IPR011990">
    <property type="entry name" value="TPR-like_helical_dom_sf"/>
</dbReference>
<keyword evidence="5" id="KW-1185">Reference proteome</keyword>
<feature type="DNA-binding region" description="OmpR/PhoB-type" evidence="2">
    <location>
        <begin position="10"/>
        <end position="106"/>
    </location>
</feature>
<dbReference type="InterPro" id="IPR036388">
    <property type="entry name" value="WH-like_DNA-bd_sf"/>
</dbReference>
<dbReference type="Gene3D" id="1.25.40.10">
    <property type="entry name" value="Tetratricopeptide repeat domain"/>
    <property type="match status" value="2"/>
</dbReference>
<name>A0A1M7TKW1_9BRAD</name>
<dbReference type="PANTHER" id="PTHR47691:SF3">
    <property type="entry name" value="HTH-TYPE TRANSCRIPTIONAL REGULATOR RV0890C-RELATED"/>
    <property type="match status" value="1"/>
</dbReference>
<dbReference type="AlphaFoldDB" id="A0A1M7TKW1"/>
<dbReference type="InterPro" id="IPR027417">
    <property type="entry name" value="P-loop_NTPase"/>
</dbReference>
<dbReference type="InterPro" id="IPR001867">
    <property type="entry name" value="OmpR/PhoB-type_DNA-bd"/>
</dbReference>
<dbReference type="OrthoDB" id="4473689at2"/>
<dbReference type="SMART" id="SM00862">
    <property type="entry name" value="Trans_reg_C"/>
    <property type="match status" value="1"/>
</dbReference>
<dbReference type="EMBL" id="LT670849">
    <property type="protein sequence ID" value="SHN71278.1"/>
    <property type="molecule type" value="Genomic_DNA"/>
</dbReference>
<dbReference type="Proteomes" id="UP000184096">
    <property type="component" value="Chromosome I"/>
</dbReference>
<evidence type="ECO:0000259" key="3">
    <source>
        <dbReference type="PROSITE" id="PS51755"/>
    </source>
</evidence>